<feature type="domain" description="Mce/MlaD" evidence="2">
    <location>
        <begin position="38"/>
        <end position="118"/>
    </location>
</feature>
<accession>A0A238ZG21</accession>
<dbReference type="InterPro" id="IPR052336">
    <property type="entry name" value="MlaD_Phospholipid_Transporter"/>
</dbReference>
<evidence type="ECO:0000259" key="2">
    <source>
        <dbReference type="Pfam" id="PF02470"/>
    </source>
</evidence>
<reference evidence="3 4" key="1">
    <citation type="submission" date="2017-06" db="EMBL/GenBank/DDBJ databases">
        <authorList>
            <person name="Kim H.J."/>
            <person name="Triplett B.A."/>
        </authorList>
    </citation>
    <scope>NUCLEOTIDE SEQUENCE [LARGE SCALE GENOMIC DNA]</scope>
    <source>
        <strain evidence="3 4">DSM 45207</strain>
    </source>
</reference>
<dbReference type="PANTHER" id="PTHR33371:SF4">
    <property type="entry name" value="INTERMEMBRANE PHOSPHOLIPID TRANSPORT SYSTEM BINDING PROTEIN MLAD"/>
    <property type="match status" value="1"/>
</dbReference>
<proteinExistence type="predicted"/>
<feature type="compositionally biased region" description="Acidic residues" evidence="1">
    <location>
        <begin position="405"/>
        <end position="415"/>
    </location>
</feature>
<dbReference type="Pfam" id="PF02470">
    <property type="entry name" value="MlaD"/>
    <property type="match status" value="1"/>
</dbReference>
<dbReference type="GO" id="GO:0005543">
    <property type="term" value="F:phospholipid binding"/>
    <property type="evidence" value="ECO:0007669"/>
    <property type="project" value="TreeGrafter"/>
</dbReference>
<dbReference type="InterPro" id="IPR003399">
    <property type="entry name" value="Mce/MlaD"/>
</dbReference>
<feature type="region of interest" description="Disordered" evidence="1">
    <location>
        <begin position="400"/>
        <end position="466"/>
    </location>
</feature>
<evidence type="ECO:0000256" key="1">
    <source>
        <dbReference type="SAM" id="MobiDB-lite"/>
    </source>
</evidence>
<organism evidence="3 4">
    <name type="scientific">Haloechinothrix alba</name>
    <dbReference type="NCBI Taxonomy" id="664784"/>
    <lineage>
        <taxon>Bacteria</taxon>
        <taxon>Bacillati</taxon>
        <taxon>Actinomycetota</taxon>
        <taxon>Actinomycetes</taxon>
        <taxon>Pseudonocardiales</taxon>
        <taxon>Pseudonocardiaceae</taxon>
        <taxon>Haloechinothrix</taxon>
    </lineage>
</organism>
<keyword evidence="4" id="KW-1185">Reference proteome</keyword>
<evidence type="ECO:0000313" key="3">
    <source>
        <dbReference type="EMBL" id="SNR82230.1"/>
    </source>
</evidence>
<evidence type="ECO:0000313" key="4">
    <source>
        <dbReference type="Proteomes" id="UP000198348"/>
    </source>
</evidence>
<protein>
    <submittedName>
        <fullName evidence="3">Phospholipid/cholesterol/gamma-HCH transport system substrate-binding protein</fullName>
    </submittedName>
</protein>
<dbReference type="AlphaFoldDB" id="A0A238ZG21"/>
<dbReference type="PANTHER" id="PTHR33371">
    <property type="entry name" value="INTERMEMBRANE PHOSPHOLIPID TRANSPORT SYSTEM BINDING PROTEIN MLAD-RELATED"/>
    <property type="match status" value="1"/>
</dbReference>
<dbReference type="Gene3D" id="1.20.1480.30">
    <property type="entry name" value="Designed four-helix bundle protein"/>
    <property type="match status" value="1"/>
</dbReference>
<dbReference type="EMBL" id="FZNW01000021">
    <property type="protein sequence ID" value="SNR82230.1"/>
    <property type="molecule type" value="Genomic_DNA"/>
</dbReference>
<gene>
    <name evidence="3" type="ORF">SAMN06265360_12141</name>
</gene>
<dbReference type="GO" id="GO:0005548">
    <property type="term" value="F:phospholipid transporter activity"/>
    <property type="evidence" value="ECO:0007669"/>
    <property type="project" value="TreeGrafter"/>
</dbReference>
<sequence length="466" mass="48757">MPMLRGRASVTRIVALALVVVLGSAGWATVDTGERDGIVVGAEFRDASPLIAGLDVKVDGVPVGEIVEMRVAGGEKSAKLARVTLHLTNDALPVYEDATATVRASSLLGEYYVDLDRGSPSSRTLNDGDILPVGQNDQAAQLDQVLNTVDQPTGQALAALITALGRGMDGQGENLDATIEALAPAMEDTGRLVNILKEQNELLGDVVDRVEPVAGALADEQGGTLDALVEATSQLTAVTAEEQRHLRDTLTQLPGTLAEARNVLGRLAGTAEQTTPTLEALRPTTDDLEELSAEVESFANSATPALASTEPVLDRGEELLSEARPVTAQLRQASPDLRSVASDAQPIVDSLAGSIGDVLDFIRYWALATNGHDGISHYFRGQLVVSPQMAEMLLPQLTGTAGEQESGDQDDEQQSVDDLLSGMPDTQEPSQSHGLLAPQDDEGGGATGLSREQEAGALELLIGGGQ</sequence>
<name>A0A238ZG21_9PSEU</name>
<feature type="compositionally biased region" description="Low complexity" evidence="1">
    <location>
        <begin position="455"/>
        <end position="466"/>
    </location>
</feature>
<dbReference type="Proteomes" id="UP000198348">
    <property type="component" value="Unassembled WGS sequence"/>
</dbReference>